<comment type="similarity">
    <text evidence="1">Belongs to the TIP41 family.</text>
</comment>
<dbReference type="PANTHER" id="PTHR21021:SF16">
    <property type="entry name" value="TIP41-LIKE PROTEIN"/>
    <property type="match status" value="1"/>
</dbReference>
<dbReference type="Pfam" id="PF04176">
    <property type="entry name" value="TIP41"/>
    <property type="match status" value="1"/>
</dbReference>
<dbReference type="InterPro" id="IPR051330">
    <property type="entry name" value="Phosphatase_reg/MetRdx"/>
</dbReference>
<gene>
    <name evidence="3" type="primary">LOC111017412</name>
</gene>
<evidence type="ECO:0000313" key="2">
    <source>
        <dbReference type="Proteomes" id="UP000504603"/>
    </source>
</evidence>
<dbReference type="InterPro" id="IPR007303">
    <property type="entry name" value="TIP41-like"/>
</dbReference>
<sequence>MEVEPEEKELKAAGAELLTDGRRGLRIHGWEIETLKRSILTSSNFEQWEQKLQTSHLPEMVFGDSLLALKHMRTGVQIHFNAFDALAGWKKESLPPVEVPAAAQWKFRSKPSQQVILDYDYTFTTPYCGSETIEIGTEKHEGEQKCEESNGLCWEDSKEQIDLVSLSLKEPILFYDEVILYEDELADNGISLLTVKVRVMPSCWFLLLRFWLRVDGVLMRLRDTRMHCVFSNSENPIILRESCWREATFQSLSAKGYPTDSAAYNDPSVICDRLPIILQKTQKLRIPGNL</sequence>
<evidence type="ECO:0000256" key="1">
    <source>
        <dbReference type="ARBA" id="ARBA00006658"/>
    </source>
</evidence>
<name>A0A6J1D575_MOMCH</name>
<accession>A0A6J1D575</accession>
<keyword evidence="2" id="KW-1185">Reference proteome</keyword>
<dbReference type="RefSeq" id="XP_022148854.1">
    <property type="nucleotide sequence ID" value="XM_022293162.1"/>
</dbReference>
<dbReference type="OrthoDB" id="10253878at2759"/>
<dbReference type="AlphaFoldDB" id="A0A6J1D575"/>
<dbReference type="GO" id="GO:0031929">
    <property type="term" value="P:TOR signaling"/>
    <property type="evidence" value="ECO:0007669"/>
    <property type="project" value="TreeGrafter"/>
</dbReference>
<dbReference type="GO" id="GO:0005829">
    <property type="term" value="C:cytosol"/>
    <property type="evidence" value="ECO:0007669"/>
    <property type="project" value="TreeGrafter"/>
</dbReference>
<dbReference type="Proteomes" id="UP000504603">
    <property type="component" value="Unplaced"/>
</dbReference>
<dbReference type="PANTHER" id="PTHR21021">
    <property type="entry name" value="GAF/PUTATIVE CYTOSKELETAL PROTEIN"/>
    <property type="match status" value="1"/>
</dbReference>
<dbReference type="GeneID" id="111017412"/>
<organism evidence="2 3">
    <name type="scientific">Momordica charantia</name>
    <name type="common">Bitter gourd</name>
    <name type="synonym">Balsam pear</name>
    <dbReference type="NCBI Taxonomy" id="3673"/>
    <lineage>
        <taxon>Eukaryota</taxon>
        <taxon>Viridiplantae</taxon>
        <taxon>Streptophyta</taxon>
        <taxon>Embryophyta</taxon>
        <taxon>Tracheophyta</taxon>
        <taxon>Spermatophyta</taxon>
        <taxon>Magnoliopsida</taxon>
        <taxon>eudicotyledons</taxon>
        <taxon>Gunneridae</taxon>
        <taxon>Pentapetalae</taxon>
        <taxon>rosids</taxon>
        <taxon>fabids</taxon>
        <taxon>Cucurbitales</taxon>
        <taxon>Cucurbitaceae</taxon>
        <taxon>Momordiceae</taxon>
        <taxon>Momordica</taxon>
    </lineage>
</organism>
<dbReference type="KEGG" id="mcha:111017412"/>
<evidence type="ECO:0000313" key="3">
    <source>
        <dbReference type="RefSeq" id="XP_022148854.1"/>
    </source>
</evidence>
<proteinExistence type="inferred from homology"/>
<protein>
    <submittedName>
        <fullName evidence="3">TIP41-like protein</fullName>
    </submittedName>
</protein>
<reference evidence="3" key="1">
    <citation type="submission" date="2025-08" db="UniProtKB">
        <authorList>
            <consortium name="RefSeq"/>
        </authorList>
    </citation>
    <scope>IDENTIFICATION</scope>
    <source>
        <strain evidence="3">OHB3-1</strain>
    </source>
</reference>